<gene>
    <name evidence="2" type="ORF">PHLCEN_2v1890</name>
</gene>
<evidence type="ECO:0000313" key="2">
    <source>
        <dbReference type="EMBL" id="PSS34065.1"/>
    </source>
</evidence>
<dbReference type="Proteomes" id="UP000186601">
    <property type="component" value="Unassembled WGS sequence"/>
</dbReference>
<protein>
    <submittedName>
        <fullName evidence="2">Uncharacterized protein</fullName>
    </submittedName>
</protein>
<sequence length="117" mass="13399">MHIVDKEQDVTKVLEELCQWASPIYGAMNKWWVRRRNVNEHLLRRIEAIYSLEGFTGERGPGVREGRLSTSPNISAKGKEVESRVSKEDSIEVDTEVFDDDKACEQFNIVVDFLGSL</sequence>
<accession>A0A2R6RVL5</accession>
<reference evidence="2 3" key="1">
    <citation type="submission" date="2018-02" db="EMBL/GenBank/DDBJ databases">
        <title>Genome sequence of the basidiomycete white-rot fungus Phlebia centrifuga.</title>
        <authorList>
            <person name="Granchi Z."/>
            <person name="Peng M."/>
            <person name="de Vries R.P."/>
            <person name="Hilden K."/>
            <person name="Makela M.R."/>
            <person name="Grigoriev I."/>
            <person name="Riley R."/>
        </authorList>
    </citation>
    <scope>NUCLEOTIDE SEQUENCE [LARGE SCALE GENOMIC DNA]</scope>
    <source>
        <strain evidence="2 3">FBCC195</strain>
    </source>
</reference>
<keyword evidence="3" id="KW-1185">Reference proteome</keyword>
<organism evidence="2 3">
    <name type="scientific">Hermanssonia centrifuga</name>
    <dbReference type="NCBI Taxonomy" id="98765"/>
    <lineage>
        <taxon>Eukaryota</taxon>
        <taxon>Fungi</taxon>
        <taxon>Dikarya</taxon>
        <taxon>Basidiomycota</taxon>
        <taxon>Agaricomycotina</taxon>
        <taxon>Agaricomycetes</taxon>
        <taxon>Polyporales</taxon>
        <taxon>Meruliaceae</taxon>
        <taxon>Hermanssonia</taxon>
    </lineage>
</organism>
<evidence type="ECO:0000256" key="1">
    <source>
        <dbReference type="SAM" id="MobiDB-lite"/>
    </source>
</evidence>
<name>A0A2R6RVL5_9APHY</name>
<proteinExistence type="predicted"/>
<feature type="region of interest" description="Disordered" evidence="1">
    <location>
        <begin position="61"/>
        <end position="81"/>
    </location>
</feature>
<dbReference type="AlphaFoldDB" id="A0A2R6RVL5"/>
<evidence type="ECO:0000313" key="3">
    <source>
        <dbReference type="Proteomes" id="UP000186601"/>
    </source>
</evidence>
<comment type="caution">
    <text evidence="2">The sequence shown here is derived from an EMBL/GenBank/DDBJ whole genome shotgun (WGS) entry which is preliminary data.</text>
</comment>
<dbReference type="EMBL" id="MLYV02000159">
    <property type="protein sequence ID" value="PSS34065.1"/>
    <property type="molecule type" value="Genomic_DNA"/>
</dbReference>